<evidence type="ECO:0000313" key="4">
    <source>
        <dbReference type="EMBL" id="MCG4565159.1"/>
    </source>
</evidence>
<dbReference type="OrthoDB" id="9797519at2"/>
<evidence type="ECO:0000256" key="2">
    <source>
        <dbReference type="PROSITE-ProRule" id="PRU00626"/>
    </source>
</evidence>
<name>A0A844FI35_9FIRM</name>
<dbReference type="SMART" id="SM01103">
    <property type="entry name" value="CRS1_YhbY"/>
    <property type="match status" value="1"/>
</dbReference>
<dbReference type="PROSITE" id="PS51295">
    <property type="entry name" value="CRM"/>
    <property type="match status" value="1"/>
</dbReference>
<evidence type="ECO:0000313" key="6">
    <source>
        <dbReference type="Proteomes" id="UP000462760"/>
    </source>
</evidence>
<dbReference type="InterPro" id="IPR035920">
    <property type="entry name" value="YhbY-like_sf"/>
</dbReference>
<dbReference type="Pfam" id="PF01985">
    <property type="entry name" value="CRS1_YhbY"/>
    <property type="match status" value="1"/>
</dbReference>
<feature type="domain" description="CRM" evidence="3">
    <location>
        <begin position="1"/>
        <end position="96"/>
    </location>
</feature>
<evidence type="ECO:0000313" key="5">
    <source>
        <dbReference type="EMBL" id="MSS43598.1"/>
    </source>
</evidence>
<sequence>MLTGKQRSYLKSIANGIEPIFQIGKNGINENFIKQVDEALEAREIIKINVLKNSFLDTKTAANEVAKLTDAEFVQSIGNKFVIYKESEENKKINLP</sequence>
<dbReference type="InterPro" id="IPR017924">
    <property type="entry name" value="RNA-binding_YhbY"/>
</dbReference>
<keyword evidence="7" id="KW-1185">Reference proteome</keyword>
<dbReference type="AlphaFoldDB" id="A0A844FI35"/>
<dbReference type="GO" id="GO:0003723">
    <property type="term" value="F:RNA binding"/>
    <property type="evidence" value="ECO:0007669"/>
    <property type="project" value="UniProtKB-UniRule"/>
</dbReference>
<dbReference type="InterPro" id="IPR051925">
    <property type="entry name" value="RNA-binding_domain"/>
</dbReference>
<dbReference type="RefSeq" id="WP_154484281.1">
    <property type="nucleotide sequence ID" value="NZ_JAHLOA010000009.1"/>
</dbReference>
<gene>
    <name evidence="5" type="primary">yhbY</name>
    <name evidence="5" type="ORF">FYJ27_07645</name>
    <name evidence="4" type="ORF">L0P62_06835</name>
</gene>
<dbReference type="EMBL" id="VULR01000009">
    <property type="protein sequence ID" value="MSS43598.1"/>
    <property type="molecule type" value="Genomic_DNA"/>
</dbReference>
<evidence type="ECO:0000256" key="1">
    <source>
        <dbReference type="ARBA" id="ARBA00022884"/>
    </source>
</evidence>
<dbReference type="PANTHER" id="PTHR40065:SF3">
    <property type="entry name" value="RNA-BINDING PROTEIN YHBY"/>
    <property type="match status" value="1"/>
</dbReference>
<comment type="caution">
    <text evidence="5">The sequence shown here is derived from an EMBL/GenBank/DDBJ whole genome shotgun (WGS) entry which is preliminary data.</text>
</comment>
<reference evidence="5 6" key="1">
    <citation type="submission" date="2019-08" db="EMBL/GenBank/DDBJ databases">
        <title>In-depth cultivation of the pig gut microbiome towards novel bacterial diversity and tailored functional studies.</title>
        <authorList>
            <person name="Wylensek D."/>
            <person name="Hitch T.C.A."/>
            <person name="Clavel T."/>
        </authorList>
    </citation>
    <scope>NUCLEOTIDE SEQUENCE [LARGE SCALE GENOMIC DNA]</scope>
    <source>
        <strain evidence="5 6">Med78-601-WT-4W-RMD-3</strain>
    </source>
</reference>
<dbReference type="PANTHER" id="PTHR40065">
    <property type="entry name" value="RNA-BINDING PROTEIN YHBY"/>
    <property type="match status" value="1"/>
</dbReference>
<dbReference type="SUPFAM" id="SSF75471">
    <property type="entry name" value="YhbY-like"/>
    <property type="match status" value="1"/>
</dbReference>
<evidence type="ECO:0000259" key="3">
    <source>
        <dbReference type="PROSITE" id="PS51295"/>
    </source>
</evidence>
<dbReference type="Proteomes" id="UP001108123">
    <property type="component" value="Unassembled WGS sequence"/>
</dbReference>
<organism evidence="5 6">
    <name type="scientific">Anaerosalibacter bizertensis</name>
    <dbReference type="NCBI Taxonomy" id="932217"/>
    <lineage>
        <taxon>Bacteria</taxon>
        <taxon>Bacillati</taxon>
        <taxon>Bacillota</taxon>
        <taxon>Tissierellia</taxon>
        <taxon>Tissierellales</taxon>
        <taxon>Sporanaerobacteraceae</taxon>
        <taxon>Anaerosalibacter</taxon>
    </lineage>
</organism>
<accession>A0A844FI35</accession>
<dbReference type="NCBIfam" id="TIGR00253">
    <property type="entry name" value="RNA_bind_YhbY"/>
    <property type="match status" value="1"/>
</dbReference>
<dbReference type="Gene3D" id="3.30.110.60">
    <property type="entry name" value="YhbY-like"/>
    <property type="match status" value="1"/>
</dbReference>
<evidence type="ECO:0000313" key="7">
    <source>
        <dbReference type="Proteomes" id="UP001108123"/>
    </source>
</evidence>
<keyword evidence="1 2" id="KW-0694">RNA-binding</keyword>
<reference evidence="4" key="2">
    <citation type="submission" date="2022-01" db="EMBL/GenBank/DDBJ databases">
        <title>Collection of gut derived symbiotic bacterial strains cultured from healthy donors.</title>
        <authorList>
            <person name="Lin H."/>
            <person name="Kohout C."/>
            <person name="Waligurski E."/>
            <person name="Pamer E.G."/>
        </authorList>
    </citation>
    <scope>NUCLEOTIDE SEQUENCE</scope>
    <source>
        <strain evidence="4">MSK.14.39</strain>
    </source>
</reference>
<dbReference type="InterPro" id="IPR001890">
    <property type="entry name" value="RNA-binding_CRM"/>
</dbReference>
<protein>
    <submittedName>
        <fullName evidence="5">Ribosome assembly RNA-binding protein YhbY</fullName>
    </submittedName>
</protein>
<dbReference type="EMBL" id="JAKNID010000021">
    <property type="protein sequence ID" value="MCG4565159.1"/>
    <property type="molecule type" value="Genomic_DNA"/>
</dbReference>
<dbReference type="Proteomes" id="UP000462760">
    <property type="component" value="Unassembled WGS sequence"/>
</dbReference>
<proteinExistence type="predicted"/>